<dbReference type="Gene3D" id="1.10.1740.10">
    <property type="match status" value="1"/>
</dbReference>
<accession>A0A4R0NSR9</accession>
<dbReference type="InterPro" id="IPR007627">
    <property type="entry name" value="RNA_pol_sigma70_r2"/>
</dbReference>
<dbReference type="RefSeq" id="WP_131593476.1">
    <property type="nucleotide sequence ID" value="NZ_SJSL01000001.1"/>
</dbReference>
<feature type="domain" description="RNA polymerase sigma-70 region 2" evidence="5">
    <location>
        <begin position="29"/>
        <end position="90"/>
    </location>
</feature>
<dbReference type="AlphaFoldDB" id="A0A4R0NSR9"/>
<dbReference type="Proteomes" id="UP000293347">
    <property type="component" value="Unassembled WGS sequence"/>
</dbReference>
<keyword evidence="3" id="KW-0731">Sigma factor</keyword>
<dbReference type="NCBIfam" id="TIGR02937">
    <property type="entry name" value="sigma70-ECF"/>
    <property type="match status" value="1"/>
</dbReference>
<dbReference type="InterPro" id="IPR013249">
    <property type="entry name" value="RNA_pol_sigma70_r4_t2"/>
</dbReference>
<name>A0A4R0NSR9_9SPHI</name>
<dbReference type="InterPro" id="IPR014327">
    <property type="entry name" value="RNA_pol_sigma70_bacteroid"/>
</dbReference>
<dbReference type="GO" id="GO:0003677">
    <property type="term" value="F:DNA binding"/>
    <property type="evidence" value="ECO:0007669"/>
    <property type="project" value="InterPro"/>
</dbReference>
<dbReference type="InterPro" id="IPR013324">
    <property type="entry name" value="RNA_pol_sigma_r3/r4-like"/>
</dbReference>
<keyword evidence="8" id="KW-1185">Reference proteome</keyword>
<evidence type="ECO:0000259" key="6">
    <source>
        <dbReference type="Pfam" id="PF08281"/>
    </source>
</evidence>
<dbReference type="Pfam" id="PF08281">
    <property type="entry name" value="Sigma70_r4_2"/>
    <property type="match status" value="1"/>
</dbReference>
<keyword evidence="2" id="KW-0805">Transcription regulation</keyword>
<dbReference type="SUPFAM" id="SSF88659">
    <property type="entry name" value="Sigma3 and sigma4 domains of RNA polymerase sigma factors"/>
    <property type="match status" value="1"/>
</dbReference>
<gene>
    <name evidence="7" type="ORF">EZ437_04010</name>
</gene>
<sequence>MTIYQARTDRELIDILRKDDHEAFNEIHERYFEDLLKSAYNILRDRDASMDVVQEVFVWFWEHRQNHHINSVKGYLLTAVKYQSSNHIRNGKVRENFRLANTETSFTVNEESLELKELQSIIKSFTGSLPEKCAEIFRMSREEHLSNKEIAQQLGISEKTVSGQLSRALNKLRSDLGKMHFWMYFFM</sequence>
<dbReference type="Pfam" id="PF04542">
    <property type="entry name" value="Sigma70_r2"/>
    <property type="match status" value="1"/>
</dbReference>
<evidence type="ECO:0000256" key="1">
    <source>
        <dbReference type="ARBA" id="ARBA00010641"/>
    </source>
</evidence>
<evidence type="ECO:0000256" key="4">
    <source>
        <dbReference type="ARBA" id="ARBA00023163"/>
    </source>
</evidence>
<dbReference type="GO" id="GO:0006352">
    <property type="term" value="P:DNA-templated transcription initiation"/>
    <property type="evidence" value="ECO:0007669"/>
    <property type="project" value="InterPro"/>
</dbReference>
<evidence type="ECO:0000313" key="7">
    <source>
        <dbReference type="EMBL" id="TCD03148.1"/>
    </source>
</evidence>
<comment type="caution">
    <text evidence="7">The sequence shown here is derived from an EMBL/GenBank/DDBJ whole genome shotgun (WGS) entry which is preliminary data.</text>
</comment>
<comment type="similarity">
    <text evidence="1">Belongs to the sigma-70 factor family. ECF subfamily.</text>
</comment>
<reference evidence="7 8" key="1">
    <citation type="submission" date="2019-02" db="EMBL/GenBank/DDBJ databases">
        <title>Pedobacter sp. RP-1-14 sp. nov., isolated from Arctic soil.</title>
        <authorList>
            <person name="Dahal R.H."/>
        </authorList>
    </citation>
    <scope>NUCLEOTIDE SEQUENCE [LARGE SCALE GENOMIC DNA]</scope>
    <source>
        <strain evidence="7 8">RP-1-14</strain>
    </source>
</reference>
<dbReference type="GO" id="GO:0016987">
    <property type="term" value="F:sigma factor activity"/>
    <property type="evidence" value="ECO:0007669"/>
    <property type="project" value="UniProtKB-KW"/>
</dbReference>
<dbReference type="InterPro" id="IPR039425">
    <property type="entry name" value="RNA_pol_sigma-70-like"/>
</dbReference>
<dbReference type="OrthoDB" id="665981at2"/>
<dbReference type="InterPro" id="IPR013325">
    <property type="entry name" value="RNA_pol_sigma_r2"/>
</dbReference>
<organism evidence="7 8">
    <name type="scientific">Pedobacter psychroterrae</name>
    <dbReference type="NCBI Taxonomy" id="2530453"/>
    <lineage>
        <taxon>Bacteria</taxon>
        <taxon>Pseudomonadati</taxon>
        <taxon>Bacteroidota</taxon>
        <taxon>Sphingobacteriia</taxon>
        <taxon>Sphingobacteriales</taxon>
        <taxon>Sphingobacteriaceae</taxon>
        <taxon>Pedobacter</taxon>
    </lineage>
</organism>
<proteinExistence type="inferred from homology"/>
<evidence type="ECO:0000313" key="8">
    <source>
        <dbReference type="Proteomes" id="UP000293347"/>
    </source>
</evidence>
<dbReference type="CDD" id="cd06171">
    <property type="entry name" value="Sigma70_r4"/>
    <property type="match status" value="1"/>
</dbReference>
<dbReference type="EMBL" id="SJSL01000001">
    <property type="protein sequence ID" value="TCD03148.1"/>
    <property type="molecule type" value="Genomic_DNA"/>
</dbReference>
<dbReference type="Gene3D" id="1.10.10.10">
    <property type="entry name" value="Winged helix-like DNA-binding domain superfamily/Winged helix DNA-binding domain"/>
    <property type="match status" value="1"/>
</dbReference>
<evidence type="ECO:0000256" key="2">
    <source>
        <dbReference type="ARBA" id="ARBA00023015"/>
    </source>
</evidence>
<dbReference type="PANTHER" id="PTHR43133">
    <property type="entry name" value="RNA POLYMERASE ECF-TYPE SIGMA FACTO"/>
    <property type="match status" value="1"/>
</dbReference>
<protein>
    <submittedName>
        <fullName evidence="7">RNA polymerase sigma-70 factor</fullName>
    </submittedName>
</protein>
<keyword evidence="4" id="KW-0804">Transcription</keyword>
<dbReference type="SUPFAM" id="SSF88946">
    <property type="entry name" value="Sigma2 domain of RNA polymerase sigma factors"/>
    <property type="match status" value="1"/>
</dbReference>
<dbReference type="NCBIfam" id="TIGR02985">
    <property type="entry name" value="Sig70_bacteroi1"/>
    <property type="match status" value="1"/>
</dbReference>
<dbReference type="InterPro" id="IPR014284">
    <property type="entry name" value="RNA_pol_sigma-70_dom"/>
</dbReference>
<dbReference type="InterPro" id="IPR036388">
    <property type="entry name" value="WH-like_DNA-bd_sf"/>
</dbReference>
<evidence type="ECO:0000256" key="3">
    <source>
        <dbReference type="ARBA" id="ARBA00023082"/>
    </source>
</evidence>
<evidence type="ECO:0000259" key="5">
    <source>
        <dbReference type="Pfam" id="PF04542"/>
    </source>
</evidence>
<feature type="domain" description="RNA polymerase sigma factor 70 region 4 type 2" evidence="6">
    <location>
        <begin position="128"/>
        <end position="172"/>
    </location>
</feature>
<dbReference type="PANTHER" id="PTHR43133:SF46">
    <property type="entry name" value="RNA POLYMERASE SIGMA-70 FACTOR ECF SUBFAMILY"/>
    <property type="match status" value="1"/>
</dbReference>